<keyword evidence="5 11" id="KW-1133">Transmembrane helix</keyword>
<evidence type="ECO:0000256" key="8">
    <source>
        <dbReference type="ARBA" id="ARBA00023170"/>
    </source>
</evidence>
<feature type="transmembrane region" description="Helical" evidence="11">
    <location>
        <begin position="197"/>
        <end position="217"/>
    </location>
</feature>
<dbReference type="HOGENOM" id="CLU_027592_1_0_1"/>
<reference evidence="12 13" key="1">
    <citation type="journal article" date="2014" name="PLoS Genet.">
        <title>Analysis of the Phlebiopsis gigantea genome, transcriptome and secretome provides insight into its pioneer colonization strategies of wood.</title>
        <authorList>
            <person name="Hori C."/>
            <person name="Ishida T."/>
            <person name="Igarashi K."/>
            <person name="Samejima M."/>
            <person name="Suzuki H."/>
            <person name="Master E."/>
            <person name="Ferreira P."/>
            <person name="Ruiz-Duenas F.J."/>
            <person name="Held B."/>
            <person name="Canessa P."/>
            <person name="Larrondo L.F."/>
            <person name="Schmoll M."/>
            <person name="Druzhinina I.S."/>
            <person name="Kubicek C.P."/>
            <person name="Gaskell J.A."/>
            <person name="Kersten P."/>
            <person name="St John F."/>
            <person name="Glasner J."/>
            <person name="Sabat G."/>
            <person name="Splinter BonDurant S."/>
            <person name="Syed K."/>
            <person name="Yadav J."/>
            <person name="Mgbeahuruike A.C."/>
            <person name="Kovalchuk A."/>
            <person name="Asiegbu F.O."/>
            <person name="Lackner G."/>
            <person name="Hoffmeister D."/>
            <person name="Rencoret J."/>
            <person name="Gutierrez A."/>
            <person name="Sun H."/>
            <person name="Lindquist E."/>
            <person name="Barry K."/>
            <person name="Riley R."/>
            <person name="Grigoriev I.V."/>
            <person name="Henrissat B."/>
            <person name="Kues U."/>
            <person name="Berka R.M."/>
            <person name="Martinez A.T."/>
            <person name="Covert S.F."/>
            <person name="Blanchette R.A."/>
            <person name="Cullen D."/>
        </authorList>
    </citation>
    <scope>NUCLEOTIDE SEQUENCE [LARGE SCALE GENOMIC DNA]</scope>
    <source>
        <strain evidence="12 13">11061_1 CR5-6</strain>
    </source>
</reference>
<keyword evidence="13" id="KW-1185">Reference proteome</keyword>
<keyword evidence="8 12" id="KW-0675">Receptor</keyword>
<dbReference type="STRING" id="745531.A0A0C3NBK7"/>
<dbReference type="PANTHER" id="PTHR28097:SF1">
    <property type="entry name" value="PHEROMONE A FACTOR RECEPTOR"/>
    <property type="match status" value="1"/>
</dbReference>
<proteinExistence type="inferred from homology"/>
<feature type="transmembrane region" description="Helical" evidence="11">
    <location>
        <begin position="6"/>
        <end position="24"/>
    </location>
</feature>
<dbReference type="InterPro" id="IPR001499">
    <property type="entry name" value="GPCR_STE3"/>
</dbReference>
<dbReference type="OrthoDB" id="2874149at2759"/>
<keyword evidence="3" id="KW-0589">Pheromone response</keyword>
<evidence type="ECO:0000256" key="5">
    <source>
        <dbReference type="ARBA" id="ARBA00022989"/>
    </source>
</evidence>
<evidence type="ECO:0000313" key="12">
    <source>
        <dbReference type="EMBL" id="KIP01844.1"/>
    </source>
</evidence>
<keyword evidence="7 11" id="KW-0472">Membrane</keyword>
<evidence type="ECO:0000313" key="13">
    <source>
        <dbReference type="Proteomes" id="UP000053257"/>
    </source>
</evidence>
<evidence type="ECO:0000256" key="2">
    <source>
        <dbReference type="ARBA" id="ARBA00011085"/>
    </source>
</evidence>
<accession>A0A0C3NBK7</accession>
<dbReference type="Pfam" id="PF02076">
    <property type="entry name" value="STE3"/>
    <property type="match status" value="1"/>
</dbReference>
<evidence type="ECO:0000256" key="6">
    <source>
        <dbReference type="ARBA" id="ARBA00023040"/>
    </source>
</evidence>
<evidence type="ECO:0000256" key="7">
    <source>
        <dbReference type="ARBA" id="ARBA00023136"/>
    </source>
</evidence>
<evidence type="ECO:0000256" key="3">
    <source>
        <dbReference type="ARBA" id="ARBA00022507"/>
    </source>
</evidence>
<feature type="transmembrane region" description="Helical" evidence="11">
    <location>
        <begin position="149"/>
        <end position="176"/>
    </location>
</feature>
<feature type="transmembrane region" description="Helical" evidence="11">
    <location>
        <begin position="105"/>
        <end position="129"/>
    </location>
</feature>
<feature type="transmembrane region" description="Helical" evidence="11">
    <location>
        <begin position="31"/>
        <end position="52"/>
    </location>
</feature>
<evidence type="ECO:0000256" key="4">
    <source>
        <dbReference type="ARBA" id="ARBA00022692"/>
    </source>
</evidence>
<name>A0A0C3NBK7_PHLG1</name>
<gene>
    <name evidence="12" type="ORF">PHLGIDRAFT_96630</name>
</gene>
<evidence type="ECO:0000256" key="1">
    <source>
        <dbReference type="ARBA" id="ARBA00004141"/>
    </source>
</evidence>
<evidence type="ECO:0000256" key="11">
    <source>
        <dbReference type="SAM" id="Phobius"/>
    </source>
</evidence>
<dbReference type="GO" id="GO:0005886">
    <property type="term" value="C:plasma membrane"/>
    <property type="evidence" value="ECO:0007669"/>
    <property type="project" value="TreeGrafter"/>
</dbReference>
<organism evidence="12 13">
    <name type="scientific">Phlebiopsis gigantea (strain 11061_1 CR5-6)</name>
    <name type="common">White-rot fungus</name>
    <name type="synonym">Peniophora gigantea</name>
    <dbReference type="NCBI Taxonomy" id="745531"/>
    <lineage>
        <taxon>Eukaryota</taxon>
        <taxon>Fungi</taxon>
        <taxon>Dikarya</taxon>
        <taxon>Basidiomycota</taxon>
        <taxon>Agaricomycotina</taxon>
        <taxon>Agaricomycetes</taxon>
        <taxon>Polyporales</taxon>
        <taxon>Phanerochaetaceae</taxon>
        <taxon>Phlebiopsis</taxon>
    </lineage>
</organism>
<evidence type="ECO:0000256" key="10">
    <source>
        <dbReference type="SAM" id="MobiDB-lite"/>
    </source>
</evidence>
<sequence>MRPELAILSFLCLVLLIALTLLHVNSRNVAVLSLIGWLLASTLVQGVNSIVWAQSTEIRSPVWCDIASKFLLGARTALPAACFCIIFHLYFLSSNRNAKRRRYRTIFELIFCLLVPLVYMALHIIVQTYRFDLAQGFGCVASIYPSTTALILVWMPPMLFCMSALSLASLTLWSHIRRSQQLSDRACLSSRLITVTFLRPLFTAIIISLLIFVVSLFDMTSALMAAGGLQSWTSLSATHAEIAQVRIVPNGDISYLERIEAWWWVVPISTLVFSLLALAGLAYCAAQGDSGLGYQSPGRWLRSSFFRRSSSDDEFIQGSDGYSTRFSTRFTISSPPPLTPVVLSSGWDDSLRPSKIRPKPTPIVLPVHSPSPSETGSESAASSKSQALAYLQSPASPDSPVLAAPAPVAESHRWTTLLTTSPPTMSQPLPTSHKESILSAPWPVPPSTVPVSPVKGPALSPVPTSRHYLRPPSISSITTSMASSTISASAYLSDPDVFLHTSHRAPFRDAGIPTTAVPPPTVQRVPRRIHSLESFHGRKLSLASVSGGAKRRERDGRGEAIYMTVVQETV</sequence>
<dbReference type="AlphaFoldDB" id="A0A0C3NBK7"/>
<dbReference type="Proteomes" id="UP000053257">
    <property type="component" value="Unassembled WGS sequence"/>
</dbReference>
<dbReference type="EMBL" id="KN840730">
    <property type="protein sequence ID" value="KIP01844.1"/>
    <property type="molecule type" value="Genomic_DNA"/>
</dbReference>
<feature type="transmembrane region" description="Helical" evidence="11">
    <location>
        <begin position="261"/>
        <end position="286"/>
    </location>
</feature>
<feature type="region of interest" description="Disordered" evidence="10">
    <location>
        <begin position="353"/>
        <end position="387"/>
    </location>
</feature>
<feature type="compositionally biased region" description="Polar residues" evidence="10">
    <location>
        <begin position="370"/>
        <end position="386"/>
    </location>
</feature>
<dbReference type="CDD" id="cd14966">
    <property type="entry name" value="7tmD_STE3"/>
    <property type="match status" value="1"/>
</dbReference>
<dbReference type="GO" id="GO:0004932">
    <property type="term" value="F:mating-type factor pheromone receptor activity"/>
    <property type="evidence" value="ECO:0007669"/>
    <property type="project" value="InterPro"/>
</dbReference>
<evidence type="ECO:0000256" key="9">
    <source>
        <dbReference type="ARBA" id="ARBA00023224"/>
    </source>
</evidence>
<comment type="subcellular location">
    <subcellularLocation>
        <location evidence="1">Membrane</location>
        <topology evidence="1">Multi-pass membrane protein</topology>
    </subcellularLocation>
</comment>
<dbReference type="PANTHER" id="PTHR28097">
    <property type="entry name" value="PHEROMONE A FACTOR RECEPTOR"/>
    <property type="match status" value="1"/>
</dbReference>
<keyword evidence="4 11" id="KW-0812">Transmembrane</keyword>
<comment type="similarity">
    <text evidence="2">Belongs to the G-protein coupled receptor 4 family.</text>
</comment>
<keyword evidence="9" id="KW-0807">Transducer</keyword>
<feature type="transmembrane region" description="Helical" evidence="11">
    <location>
        <begin position="72"/>
        <end position="93"/>
    </location>
</feature>
<dbReference type="GO" id="GO:0000750">
    <property type="term" value="P:pheromone-dependent signal transduction involved in conjugation with cellular fusion"/>
    <property type="evidence" value="ECO:0007669"/>
    <property type="project" value="TreeGrafter"/>
</dbReference>
<keyword evidence="6" id="KW-0297">G-protein coupled receptor</keyword>
<dbReference type="PRINTS" id="PR00899">
    <property type="entry name" value="GPCRSTE3"/>
</dbReference>
<protein>
    <submittedName>
        <fullName evidence="12">Mating-type-like pheromone receptor</fullName>
    </submittedName>
</protein>